<dbReference type="InterPro" id="IPR001138">
    <property type="entry name" value="Zn2Cys6_DnaBD"/>
</dbReference>
<sequence length="978" mass="109638">MADDPEHQPSLSYSEDDTGGEPGSSKQSVNTKRGTRACDRCRKIKSKCEPGTGERCKNCEVANTPCTFQGPSFKRGPPKGYIHSIEQRWHQVECILATIMESPRAQDIVNDLRGDPFASSILDRVQSGPYGARSRLEQPPDTTSESFYASLVQVPDTTAPRDDRRSRRQSRVTREMVSQDPTALATPTREWQEQLSRRLTYGTQWAYSGTPMSPVSRSSSSAGGSNDYARTRRRLDYSGQSSSGPFQQHNWDNLYTLSDAPQAGEPNTMDDTAHAFGHLSVDENKEFRYHGPASGLPLLAQSRRKTGDDLQENRIWKFSAHIDPELSFDDPTAEEEDVNVQMPPPDMQNHLLQLYFTYVHPFYPVVHKQDFLYHYNAYSSESAPTAIGKNTQMSRHLMQRPCKILLLSMFAIAARYSNRPEDHPGQPDNKVSRAGQSYAEDAHKLLDRKYQTSRPSTCQALLLLAIREFGMGAMDKGWLYSGMALRMAIDLGMNRNADSWTTDGTTPIFTDAEKQIRKHIWWSCCICDKLSAVWLGRPITFRANDYSTPVPGADEVDESEMWEPYPRGSLGHEYPPQQARVMTNFQEMCHLSVIITDIMDKIYPVQPSSETPRRVLFEQLEARLNRWYIGLPEHLRYSSGDKNANPLPHVLMLHIEYQAAVLLLNRAFLPAFEEQATQPAAQSDPLALKAFDICAGAAVQITSMTAIYHEKFGLDKTPPFLSIYLQAAGIMHVVTLTRRPWDPQATLGLTRCIAACKQMEGLWPIMSRLRQLLEGAKVRLDDTTYHHDTTGHPTGVKRSVEDALGSSQNSDIPGRDAYSMPPASDQYRTIPSTSRAWNSAPNLVSVAQTLGVGHAGQDPSAPYYPGFQWWPTQLMTTEGLTHMSIPAPMDLPAVSAPMDYGSLPGPSHLAPQPPSHHHHHHPQMPAQHPQAGPSQEPYAFGQAQPPHEFHPDVQGMQYPAYQYRYQPPRDPGQNPPPH</sequence>
<protein>
    <recommendedName>
        <fullName evidence="9">Zn(2)-C6 fungal-type domain-containing protein</fullName>
    </recommendedName>
</protein>
<dbReference type="GO" id="GO:0003677">
    <property type="term" value="F:DNA binding"/>
    <property type="evidence" value="ECO:0007669"/>
    <property type="project" value="UniProtKB-KW"/>
</dbReference>
<dbReference type="InterPro" id="IPR007219">
    <property type="entry name" value="XnlR_reg_dom"/>
</dbReference>
<evidence type="ECO:0000259" key="9">
    <source>
        <dbReference type="PROSITE" id="PS50048"/>
    </source>
</evidence>
<feature type="domain" description="Zn(2)-C6 fungal-type" evidence="9">
    <location>
        <begin position="37"/>
        <end position="68"/>
    </location>
</feature>
<evidence type="ECO:0000256" key="3">
    <source>
        <dbReference type="ARBA" id="ARBA00022833"/>
    </source>
</evidence>
<dbReference type="PANTHER" id="PTHR31313">
    <property type="entry name" value="TY1 ENHANCER ACTIVATOR"/>
    <property type="match status" value="1"/>
</dbReference>
<gene>
    <name evidence="10" type="ORF">PYCCODRAFT_1388765</name>
</gene>
<keyword evidence="5" id="KW-0238">DNA-binding</keyword>
<dbReference type="InterPro" id="IPR051615">
    <property type="entry name" value="Transcr_Regulatory_Elem"/>
</dbReference>
<dbReference type="CDD" id="cd12148">
    <property type="entry name" value="fungal_TF_MHR"/>
    <property type="match status" value="1"/>
</dbReference>
<dbReference type="CDD" id="cd00067">
    <property type="entry name" value="GAL4"/>
    <property type="match status" value="1"/>
</dbReference>
<evidence type="ECO:0000256" key="8">
    <source>
        <dbReference type="SAM" id="MobiDB-lite"/>
    </source>
</evidence>
<keyword evidence="11" id="KW-1185">Reference proteome</keyword>
<comment type="subcellular location">
    <subcellularLocation>
        <location evidence="1">Nucleus</location>
    </subcellularLocation>
</comment>
<dbReference type="Gene3D" id="4.10.240.10">
    <property type="entry name" value="Zn(2)-C6 fungal-type DNA-binding domain"/>
    <property type="match status" value="1"/>
</dbReference>
<dbReference type="EMBL" id="KZ084101">
    <property type="protein sequence ID" value="OSD03232.1"/>
    <property type="molecule type" value="Genomic_DNA"/>
</dbReference>
<keyword evidence="4" id="KW-0805">Transcription regulation</keyword>
<keyword evidence="2" id="KW-0479">Metal-binding</keyword>
<evidence type="ECO:0000313" key="10">
    <source>
        <dbReference type="EMBL" id="OSD03232.1"/>
    </source>
</evidence>
<proteinExistence type="predicted"/>
<dbReference type="GO" id="GO:0006351">
    <property type="term" value="P:DNA-templated transcription"/>
    <property type="evidence" value="ECO:0007669"/>
    <property type="project" value="InterPro"/>
</dbReference>
<evidence type="ECO:0000256" key="2">
    <source>
        <dbReference type="ARBA" id="ARBA00022723"/>
    </source>
</evidence>
<feature type="region of interest" description="Disordered" evidence="8">
    <location>
        <begin position="206"/>
        <end position="228"/>
    </location>
</feature>
<evidence type="ECO:0000256" key="4">
    <source>
        <dbReference type="ARBA" id="ARBA00023015"/>
    </source>
</evidence>
<feature type="compositionally biased region" description="Low complexity" evidence="8">
    <location>
        <begin position="957"/>
        <end position="966"/>
    </location>
</feature>
<keyword evidence="7" id="KW-0539">Nucleus</keyword>
<name>A0A1Y2ITF3_TRAC3</name>
<dbReference type="Pfam" id="PF04082">
    <property type="entry name" value="Fungal_trans"/>
    <property type="match status" value="1"/>
</dbReference>
<dbReference type="AlphaFoldDB" id="A0A1Y2ITF3"/>
<evidence type="ECO:0000256" key="6">
    <source>
        <dbReference type="ARBA" id="ARBA00023163"/>
    </source>
</evidence>
<feature type="compositionally biased region" description="Low complexity" evidence="8">
    <location>
        <begin position="208"/>
        <end position="225"/>
    </location>
</feature>
<feature type="region of interest" description="Disordered" evidence="8">
    <location>
        <begin position="896"/>
        <end position="978"/>
    </location>
</feature>
<dbReference type="OrthoDB" id="2123952at2759"/>
<dbReference type="SMART" id="SM00066">
    <property type="entry name" value="GAL4"/>
    <property type="match status" value="1"/>
</dbReference>
<evidence type="ECO:0000256" key="1">
    <source>
        <dbReference type="ARBA" id="ARBA00004123"/>
    </source>
</evidence>
<dbReference type="Pfam" id="PF00172">
    <property type="entry name" value="Zn_clus"/>
    <property type="match status" value="1"/>
</dbReference>
<feature type="region of interest" description="Disordered" evidence="8">
    <location>
        <begin position="126"/>
        <end position="191"/>
    </location>
</feature>
<dbReference type="Proteomes" id="UP000193067">
    <property type="component" value="Unassembled WGS sequence"/>
</dbReference>
<dbReference type="GO" id="GO:0000981">
    <property type="term" value="F:DNA-binding transcription factor activity, RNA polymerase II-specific"/>
    <property type="evidence" value="ECO:0007669"/>
    <property type="project" value="InterPro"/>
</dbReference>
<dbReference type="SMART" id="SM00906">
    <property type="entry name" value="Fungal_trans"/>
    <property type="match status" value="1"/>
</dbReference>
<accession>A0A1Y2ITF3</accession>
<feature type="compositionally biased region" description="Low complexity" evidence="8">
    <location>
        <begin position="923"/>
        <end position="933"/>
    </location>
</feature>
<feature type="compositionally biased region" description="Pro residues" evidence="8">
    <location>
        <begin position="968"/>
        <end position="978"/>
    </location>
</feature>
<dbReference type="GO" id="GO:0008270">
    <property type="term" value="F:zinc ion binding"/>
    <property type="evidence" value="ECO:0007669"/>
    <property type="project" value="InterPro"/>
</dbReference>
<dbReference type="GO" id="GO:0005634">
    <property type="term" value="C:nucleus"/>
    <property type="evidence" value="ECO:0007669"/>
    <property type="project" value="UniProtKB-SubCell"/>
</dbReference>
<dbReference type="PANTHER" id="PTHR31313:SF78">
    <property type="entry name" value="TRANSCRIPTION FACTOR DOMAIN-CONTAINING PROTEIN"/>
    <property type="match status" value="1"/>
</dbReference>
<keyword evidence="6" id="KW-0804">Transcription</keyword>
<evidence type="ECO:0000256" key="5">
    <source>
        <dbReference type="ARBA" id="ARBA00023125"/>
    </source>
</evidence>
<evidence type="ECO:0000256" key="7">
    <source>
        <dbReference type="ARBA" id="ARBA00023242"/>
    </source>
</evidence>
<dbReference type="PROSITE" id="PS00463">
    <property type="entry name" value="ZN2_CY6_FUNGAL_1"/>
    <property type="match status" value="1"/>
</dbReference>
<evidence type="ECO:0000313" key="11">
    <source>
        <dbReference type="Proteomes" id="UP000193067"/>
    </source>
</evidence>
<reference evidence="10 11" key="1">
    <citation type="journal article" date="2015" name="Biotechnol. Biofuels">
        <title>Enhanced degradation of softwood versus hardwood by the white-rot fungus Pycnoporus coccineus.</title>
        <authorList>
            <person name="Couturier M."/>
            <person name="Navarro D."/>
            <person name="Chevret D."/>
            <person name="Henrissat B."/>
            <person name="Piumi F."/>
            <person name="Ruiz-Duenas F.J."/>
            <person name="Martinez A.T."/>
            <person name="Grigoriev I.V."/>
            <person name="Riley R."/>
            <person name="Lipzen A."/>
            <person name="Berrin J.G."/>
            <person name="Master E.R."/>
            <person name="Rosso M.N."/>
        </authorList>
    </citation>
    <scope>NUCLEOTIDE SEQUENCE [LARGE SCALE GENOMIC DNA]</scope>
    <source>
        <strain evidence="10 11">BRFM310</strain>
    </source>
</reference>
<organism evidence="10 11">
    <name type="scientific">Trametes coccinea (strain BRFM310)</name>
    <name type="common">Pycnoporus coccineus</name>
    <dbReference type="NCBI Taxonomy" id="1353009"/>
    <lineage>
        <taxon>Eukaryota</taxon>
        <taxon>Fungi</taxon>
        <taxon>Dikarya</taxon>
        <taxon>Basidiomycota</taxon>
        <taxon>Agaricomycotina</taxon>
        <taxon>Agaricomycetes</taxon>
        <taxon>Polyporales</taxon>
        <taxon>Polyporaceae</taxon>
        <taxon>Trametes</taxon>
    </lineage>
</organism>
<dbReference type="SUPFAM" id="SSF57701">
    <property type="entry name" value="Zn2/Cys6 DNA-binding domain"/>
    <property type="match status" value="1"/>
</dbReference>
<feature type="region of interest" description="Disordered" evidence="8">
    <location>
        <begin position="1"/>
        <end position="37"/>
    </location>
</feature>
<dbReference type="STRING" id="1353009.A0A1Y2ITF3"/>
<keyword evidence="3" id="KW-0862">Zinc</keyword>
<dbReference type="InterPro" id="IPR036864">
    <property type="entry name" value="Zn2-C6_fun-type_DNA-bd_sf"/>
</dbReference>
<dbReference type="PROSITE" id="PS50048">
    <property type="entry name" value="ZN2_CY6_FUNGAL_2"/>
    <property type="match status" value="1"/>
</dbReference>